<name>Q9KCK7_HALH5</name>
<evidence type="ECO:0000313" key="2">
    <source>
        <dbReference type="Proteomes" id="UP000001258"/>
    </source>
</evidence>
<dbReference type="AlphaFoldDB" id="Q9KCK7"/>
<dbReference type="InterPro" id="IPR002591">
    <property type="entry name" value="Phosphodiest/P_Trfase"/>
</dbReference>
<dbReference type="GO" id="GO:0016787">
    <property type="term" value="F:hydrolase activity"/>
    <property type="evidence" value="ECO:0007669"/>
    <property type="project" value="UniProtKB-ARBA"/>
</dbReference>
<proteinExistence type="predicted"/>
<accession>Q9KCK7</accession>
<dbReference type="HOGENOM" id="CLU_516632_0_0_9"/>
<dbReference type="Proteomes" id="UP000001258">
    <property type="component" value="Chromosome"/>
</dbReference>
<protein>
    <submittedName>
        <fullName evidence="1">BH1564 protein</fullName>
    </submittedName>
</protein>
<dbReference type="InterPro" id="IPR017850">
    <property type="entry name" value="Alkaline_phosphatase_core_sf"/>
</dbReference>
<dbReference type="EMBL" id="BA000004">
    <property type="protein sequence ID" value="BAB05283.1"/>
    <property type="molecule type" value="Genomic_DNA"/>
</dbReference>
<dbReference type="PANTHER" id="PTHR10151:SF120">
    <property type="entry name" value="BIS(5'-ADENOSYL)-TRIPHOSPHATASE"/>
    <property type="match status" value="1"/>
</dbReference>
<evidence type="ECO:0000313" key="1">
    <source>
        <dbReference type="EMBL" id="BAB05283.1"/>
    </source>
</evidence>
<dbReference type="PIR" id="D83845">
    <property type="entry name" value="D83845"/>
</dbReference>
<organism evidence="1 2">
    <name type="scientific">Halalkalibacterium halodurans (strain ATCC BAA-125 / DSM 18197 / FERM 7344 / JCM 9153 / C-125)</name>
    <name type="common">Bacillus halodurans</name>
    <dbReference type="NCBI Taxonomy" id="272558"/>
    <lineage>
        <taxon>Bacteria</taxon>
        <taxon>Bacillati</taxon>
        <taxon>Bacillota</taxon>
        <taxon>Bacilli</taxon>
        <taxon>Bacillales</taxon>
        <taxon>Bacillaceae</taxon>
        <taxon>Halalkalibacterium (ex Joshi et al. 2022)</taxon>
    </lineage>
</organism>
<keyword evidence="2" id="KW-1185">Reference proteome</keyword>
<dbReference type="STRING" id="272558.gene:10727462"/>
<dbReference type="PANTHER" id="PTHR10151">
    <property type="entry name" value="ECTONUCLEOTIDE PYROPHOSPHATASE/PHOSPHODIESTERASE"/>
    <property type="match status" value="1"/>
</dbReference>
<dbReference type="SUPFAM" id="SSF53649">
    <property type="entry name" value="Alkaline phosphatase-like"/>
    <property type="match status" value="1"/>
</dbReference>
<dbReference type="KEGG" id="bha:BH1564"/>
<dbReference type="eggNOG" id="COG1524">
    <property type="taxonomic scope" value="Bacteria"/>
</dbReference>
<sequence>MIGICCLFIVTSCQNREPQGASIQGKDFAQSTEKSVIMVMIDSMTADLLDAAKEEGIIPGLSFLMENGTYFDELIAPFPSMSVVIESTLITGSLPDEHKVPGLVWYHAEEDRLVDYGSTPETYMKLGLNRVLFDDLSNLNNRHLSKDVPTIHEILQDSQMSTGSVNALVYRGNTSHKVNLPEPFDTWMQGQPFETKGPDLLSFGTIIEPKVIQAKELDDDHFLDLYGLNDSYGTAVVRTLIEKNEQPQFLFLFMPDFDQATHDHGQLNLEDFEKVDHAFQDILNSYDSWEQALEENIFIVIGDHGQSQIASTASDAIIPLPTLYEEYEIASLMDAPSDGEIVIANNHRMVYVYSFQPAHSFDTLANEALEDLRIQFAAYLEDDELVIKAPEHKEPLKVKKGGSWIDPYGQTWTIEGNEQIGDVFFDHDCKRIMYGENPDLFNQLFHALDSHTSTLVLTAKPGYIFESEGAPAHIGGGEHGGIHEEDTKAAMIIAGTDKAPAHLRMVDLKDFIIRLMTEEN</sequence>
<dbReference type="Pfam" id="PF01663">
    <property type="entry name" value="Phosphodiest"/>
    <property type="match status" value="1"/>
</dbReference>
<gene>
    <name evidence="1" type="ordered locus">BH1564</name>
</gene>
<reference evidence="1 2" key="1">
    <citation type="journal article" date="2000" name="Nucleic Acids Res.">
        <title>Complete genome sequence of the alkaliphilic bacterium Bacillus halodurans and genomic sequence comparison with Bacillus subtilis.</title>
        <authorList>
            <person name="Takami H."/>
            <person name="Nakasone K."/>
            <person name="Takaki Y."/>
            <person name="Maeno G."/>
            <person name="Sasaki R."/>
            <person name="Masui N."/>
            <person name="Fuji F."/>
            <person name="Hirama C."/>
            <person name="Nakamura Y."/>
            <person name="Ogasawara N."/>
            <person name="Kuhara S."/>
            <person name="Horikoshi K."/>
        </authorList>
    </citation>
    <scope>NUCLEOTIDE SEQUENCE [LARGE SCALE GENOMIC DNA]</scope>
    <source>
        <strain evidence="2">ATCC BAA-125 / DSM 18197 / FERM 7344 / JCM 9153 / C-125</strain>
    </source>
</reference>
<dbReference type="Gene3D" id="3.40.720.10">
    <property type="entry name" value="Alkaline Phosphatase, subunit A"/>
    <property type="match status" value="1"/>
</dbReference>